<protein>
    <recommendedName>
        <fullName evidence="4">DUF5010 domain-containing protein</fullName>
    </recommendedName>
</protein>
<evidence type="ECO:0000313" key="3">
    <source>
        <dbReference type="Proteomes" id="UP000636891"/>
    </source>
</evidence>
<keyword evidence="3" id="KW-1185">Reference proteome</keyword>
<evidence type="ECO:0000256" key="1">
    <source>
        <dbReference type="SAM" id="SignalP"/>
    </source>
</evidence>
<evidence type="ECO:0000313" key="2">
    <source>
        <dbReference type="EMBL" id="MBC5617491.1"/>
    </source>
</evidence>
<name>A0ABR7CP96_9BACT</name>
<dbReference type="Proteomes" id="UP000636891">
    <property type="component" value="Unassembled WGS sequence"/>
</dbReference>
<keyword evidence="1" id="KW-0732">Signal</keyword>
<feature type="chain" id="PRO_5045872144" description="DUF5010 domain-containing protein" evidence="1">
    <location>
        <begin position="25"/>
        <end position="613"/>
    </location>
</feature>
<accession>A0ABR7CP96</accession>
<proteinExistence type="predicted"/>
<reference evidence="2 3" key="1">
    <citation type="submission" date="2020-08" db="EMBL/GenBank/DDBJ databases">
        <title>Genome public.</title>
        <authorList>
            <person name="Liu C."/>
            <person name="Sun Q."/>
        </authorList>
    </citation>
    <scope>NUCLEOTIDE SEQUENCE [LARGE SCALE GENOMIC DNA]</scope>
    <source>
        <strain evidence="2 3">New-7</strain>
    </source>
</reference>
<organism evidence="2 3">
    <name type="scientific">Alistipes hominis</name>
    <dbReference type="NCBI Taxonomy" id="2763015"/>
    <lineage>
        <taxon>Bacteria</taxon>
        <taxon>Pseudomonadati</taxon>
        <taxon>Bacteroidota</taxon>
        <taxon>Bacteroidia</taxon>
        <taxon>Bacteroidales</taxon>
        <taxon>Rikenellaceae</taxon>
        <taxon>Alistipes</taxon>
    </lineage>
</organism>
<comment type="caution">
    <text evidence="2">The sequence shown here is derived from an EMBL/GenBank/DDBJ whole genome shotgun (WGS) entry which is preliminary data.</text>
</comment>
<sequence>MFTVKISRAALFAAFGLLSGSVSAQTAGQAAGCGGRDLQADTWVATDALGRTLPGYAECGPRKTNRTVAMFYFVTHNQNGAKDGPYNVTEILKADPVNPKWGGGVHYWGEPEAGYYIMKDEWIIRRHARMLSDAGVDLIVLDNTNDNIYKDVFVFIAEVFRKMRSEGETTPQIACLASQNSVQQLWDQIYSRGLYADLWFRWKGKPLLMFGQHIIGGRQQMDDVRFPKEIRDFFTIRQSWAWTTLRWYDDGHDEWPWVDHYPQSVGWHESPDRAEYVPVASAQHPLSNIGRSFRDGVEPEHDRYDATTDTDKGLYFDQQWQRALEVDPEFIFVTGWNEWTAGQMNRTNPDYAEEMKKWDFFPGAKCGKGGREVKMGEGYFIDQYNQEFSRDIEPMKGGHTDNYYYQLIANVRKYKGVAKPEPAGEPVTIDLNGGFDQWRQVKKTYYDHAGDTYHRDSPGNFAAGPYVNATGRNDIIESKVARDDKYVYFYVKTAQPLTPHTDPYWMLLFIDTDRQHATGWEGYDLLVNDGFRSGKSMVKTYDKTGWRKSREAAYRYQGNELMVSVPRSCFGPGKLAFDFHWADGIQKLGDIDEFLLNGDQAPSRRANYRYEED</sequence>
<gene>
    <name evidence="2" type="ORF">H8S08_10750</name>
</gene>
<dbReference type="RefSeq" id="WP_118457449.1">
    <property type="nucleotide sequence ID" value="NZ_JACOOK010000006.1"/>
</dbReference>
<feature type="signal peptide" evidence="1">
    <location>
        <begin position="1"/>
        <end position="24"/>
    </location>
</feature>
<evidence type="ECO:0008006" key="4">
    <source>
        <dbReference type="Google" id="ProtNLM"/>
    </source>
</evidence>
<dbReference type="Gene3D" id="3.20.20.80">
    <property type="entry name" value="Glycosidases"/>
    <property type="match status" value="1"/>
</dbReference>
<dbReference type="EMBL" id="JACOOK010000006">
    <property type="protein sequence ID" value="MBC5617491.1"/>
    <property type="molecule type" value="Genomic_DNA"/>
</dbReference>